<dbReference type="RefSeq" id="WP_149091769.1">
    <property type="nucleotide sequence ID" value="NZ_VKKY01000002.1"/>
</dbReference>
<comment type="caution">
    <text evidence="9">The sequence shown here is derived from an EMBL/GenBank/DDBJ whole genome shotgun (WGS) entry which is preliminary data.</text>
</comment>
<keyword evidence="10" id="KW-1185">Reference proteome</keyword>
<feature type="transmembrane region" description="Helical" evidence="8">
    <location>
        <begin position="62"/>
        <end position="81"/>
    </location>
</feature>
<evidence type="ECO:0000256" key="4">
    <source>
        <dbReference type="ARBA" id="ARBA00022475"/>
    </source>
</evidence>
<dbReference type="Proteomes" id="UP000324133">
    <property type="component" value="Unassembled WGS sequence"/>
</dbReference>
<keyword evidence="6 8" id="KW-1133">Transmembrane helix</keyword>
<evidence type="ECO:0000256" key="3">
    <source>
        <dbReference type="ARBA" id="ARBA00022448"/>
    </source>
</evidence>
<feature type="transmembrane region" description="Helical" evidence="8">
    <location>
        <begin position="296"/>
        <end position="317"/>
    </location>
</feature>
<dbReference type="PANTHER" id="PTHR21716">
    <property type="entry name" value="TRANSMEMBRANE PROTEIN"/>
    <property type="match status" value="1"/>
</dbReference>
<evidence type="ECO:0000256" key="8">
    <source>
        <dbReference type="SAM" id="Phobius"/>
    </source>
</evidence>
<feature type="transmembrane region" description="Helical" evidence="8">
    <location>
        <begin position="227"/>
        <end position="246"/>
    </location>
</feature>
<protein>
    <submittedName>
        <fullName evidence="9">AI-2E family transporter</fullName>
    </submittedName>
</protein>
<evidence type="ECO:0000256" key="5">
    <source>
        <dbReference type="ARBA" id="ARBA00022692"/>
    </source>
</evidence>
<keyword evidence="3" id="KW-0813">Transport</keyword>
<feature type="transmembrane region" description="Helical" evidence="8">
    <location>
        <begin position="145"/>
        <end position="164"/>
    </location>
</feature>
<dbReference type="PANTHER" id="PTHR21716:SF53">
    <property type="entry name" value="PERMEASE PERM-RELATED"/>
    <property type="match status" value="1"/>
</dbReference>
<sequence>MNNVSIYRANAVLLLGILTIIALYYGKVFFIPLAFAIIFAMLMTPVSRWLENKGVGRIPATLLCILIILLFIAGILLIISLQAASFSKDLPQIQSKLQQTLGQVQQWIQQQYGVAPQEQITFVQEQISKFSQSANKFLTTAVKGAMGLITSFALIILYLFFLLWKREKYEAFFLKVFSGDEKPVTRETLQQITKVAAQYLVGRLISMAFLAICYMIGFSIIGVKNALLISLIAVLPTIIPYVGSIIGGIFPVLMAFVSGSTGMVIPVVCVIVAAQVIDNNLIEPIVIGSKLNISPIMTIFAIVLGELIWGIPGMILFEPLFAIIRIVCDHVPKLHPYGFLLEDDVEEPKWIEKIKHVFSKG</sequence>
<comment type="similarity">
    <text evidence="2">Belongs to the autoinducer-2 exporter (AI-2E) (TC 2.A.86) family.</text>
</comment>
<name>A0A5B6TQL4_9BACT</name>
<evidence type="ECO:0000313" key="9">
    <source>
        <dbReference type="EMBL" id="KAA3438713.1"/>
    </source>
</evidence>
<dbReference type="EMBL" id="VKKY01000002">
    <property type="protein sequence ID" value="KAA3438713.1"/>
    <property type="molecule type" value="Genomic_DNA"/>
</dbReference>
<gene>
    <name evidence="9" type="ORF">FOA19_15955</name>
</gene>
<evidence type="ECO:0000313" key="10">
    <source>
        <dbReference type="Proteomes" id="UP000324133"/>
    </source>
</evidence>
<feature type="transmembrane region" description="Helical" evidence="8">
    <location>
        <begin position="200"/>
        <end position="221"/>
    </location>
</feature>
<evidence type="ECO:0000256" key="6">
    <source>
        <dbReference type="ARBA" id="ARBA00022989"/>
    </source>
</evidence>
<dbReference type="AlphaFoldDB" id="A0A5B6TQL4"/>
<keyword evidence="4" id="KW-1003">Cell membrane</keyword>
<evidence type="ECO:0000256" key="2">
    <source>
        <dbReference type="ARBA" id="ARBA00009773"/>
    </source>
</evidence>
<dbReference type="GO" id="GO:0005886">
    <property type="term" value="C:plasma membrane"/>
    <property type="evidence" value="ECO:0007669"/>
    <property type="project" value="UniProtKB-SubCell"/>
</dbReference>
<evidence type="ECO:0000256" key="7">
    <source>
        <dbReference type="ARBA" id="ARBA00023136"/>
    </source>
</evidence>
<proteinExistence type="inferred from homology"/>
<evidence type="ECO:0000256" key="1">
    <source>
        <dbReference type="ARBA" id="ARBA00004651"/>
    </source>
</evidence>
<organism evidence="9 10">
    <name type="scientific">Rufibacter hautae</name>
    <dbReference type="NCBI Taxonomy" id="2595005"/>
    <lineage>
        <taxon>Bacteria</taxon>
        <taxon>Pseudomonadati</taxon>
        <taxon>Bacteroidota</taxon>
        <taxon>Cytophagia</taxon>
        <taxon>Cytophagales</taxon>
        <taxon>Hymenobacteraceae</taxon>
        <taxon>Rufibacter</taxon>
    </lineage>
</organism>
<dbReference type="OrthoDB" id="9793390at2"/>
<dbReference type="InterPro" id="IPR002549">
    <property type="entry name" value="AI-2E-like"/>
</dbReference>
<feature type="transmembrane region" description="Helical" evidence="8">
    <location>
        <begin position="7"/>
        <end position="25"/>
    </location>
</feature>
<dbReference type="Pfam" id="PF01594">
    <property type="entry name" value="AI-2E_transport"/>
    <property type="match status" value="1"/>
</dbReference>
<keyword evidence="5 8" id="KW-0812">Transmembrane</keyword>
<reference evidence="9 10" key="1">
    <citation type="submission" date="2019-07" db="EMBL/GenBank/DDBJ databases">
        <title>Rufibacter sp. nov., isolated from lake sediment.</title>
        <authorList>
            <person name="Qu J.-H."/>
        </authorList>
    </citation>
    <scope>NUCLEOTIDE SEQUENCE [LARGE SCALE GENOMIC DNA]</scope>
    <source>
        <strain evidence="9 10">NBS58-1</strain>
    </source>
</reference>
<accession>A0A5B6TQL4</accession>
<feature type="transmembrane region" description="Helical" evidence="8">
    <location>
        <begin position="31"/>
        <end position="50"/>
    </location>
</feature>
<keyword evidence="7 8" id="KW-0472">Membrane</keyword>
<feature type="transmembrane region" description="Helical" evidence="8">
    <location>
        <begin position="253"/>
        <end position="276"/>
    </location>
</feature>
<comment type="subcellular location">
    <subcellularLocation>
        <location evidence="1">Cell membrane</location>
        <topology evidence="1">Multi-pass membrane protein</topology>
    </subcellularLocation>
</comment>